<protein>
    <submittedName>
        <fullName evidence="1">Gamma-glutamyltransferase 2</fullName>
    </submittedName>
</protein>
<dbReference type="InterPro" id="IPR043137">
    <property type="entry name" value="GGT_ssub_C"/>
</dbReference>
<keyword evidence="2" id="KW-1185">Reference proteome</keyword>
<dbReference type="InterPro" id="IPR029055">
    <property type="entry name" value="Ntn_hydrolases_N"/>
</dbReference>
<name>H2CHJ5_9LEPT</name>
<dbReference type="SUPFAM" id="SSF56235">
    <property type="entry name" value="N-terminal nucleophile aminohydrolases (Ntn hydrolases)"/>
    <property type="match status" value="1"/>
</dbReference>
<reference evidence="1 2" key="1">
    <citation type="submission" date="2011-10" db="EMBL/GenBank/DDBJ databases">
        <title>The Improved High-Quality Draft genome of Leptonema illini DSM 21528.</title>
        <authorList>
            <consortium name="US DOE Joint Genome Institute (JGI-PGF)"/>
            <person name="Lucas S."/>
            <person name="Copeland A."/>
            <person name="Lapidus A."/>
            <person name="Glavina del Rio T."/>
            <person name="Dalin E."/>
            <person name="Tice H."/>
            <person name="Bruce D."/>
            <person name="Goodwin L."/>
            <person name="Pitluck S."/>
            <person name="Peters L."/>
            <person name="Mikhailova N."/>
            <person name="Held B."/>
            <person name="Kyrpides N."/>
            <person name="Mavromatis K."/>
            <person name="Ivanova N."/>
            <person name="Markowitz V."/>
            <person name="Cheng J.-F."/>
            <person name="Hugenholtz P."/>
            <person name="Woyke T."/>
            <person name="Wu D."/>
            <person name="Gronow S."/>
            <person name="Wellnitz S."/>
            <person name="Brambilla E.-M."/>
            <person name="Klenk H.-P."/>
            <person name="Eisen J.A."/>
        </authorList>
    </citation>
    <scope>NUCLEOTIDE SEQUENCE [LARGE SCALE GENOMIC DNA]</scope>
    <source>
        <strain evidence="1 2">DSM 21528</strain>
    </source>
</reference>
<evidence type="ECO:0000313" key="2">
    <source>
        <dbReference type="Proteomes" id="UP000005737"/>
    </source>
</evidence>
<organism evidence="1 2">
    <name type="scientific">Leptonema illini DSM 21528</name>
    <dbReference type="NCBI Taxonomy" id="929563"/>
    <lineage>
        <taxon>Bacteria</taxon>
        <taxon>Pseudomonadati</taxon>
        <taxon>Spirochaetota</taxon>
        <taxon>Spirochaetia</taxon>
        <taxon>Leptospirales</taxon>
        <taxon>Leptospiraceae</taxon>
        <taxon>Leptonema</taxon>
    </lineage>
</organism>
<dbReference type="PRINTS" id="PR01210">
    <property type="entry name" value="GGTRANSPTASE"/>
</dbReference>
<dbReference type="MEROPS" id="T03.014"/>
<dbReference type="PANTHER" id="PTHR43881">
    <property type="entry name" value="GAMMA-GLUTAMYLTRANSPEPTIDASE (AFU_ORTHOLOGUE AFUA_4G13580)"/>
    <property type="match status" value="1"/>
</dbReference>
<gene>
    <name evidence="1" type="ORF">Lepil_0107</name>
</gene>
<dbReference type="Proteomes" id="UP000005737">
    <property type="component" value="Unassembled WGS sequence"/>
</dbReference>
<proteinExistence type="predicted"/>
<accession>H2CHJ5</accession>
<dbReference type="RefSeq" id="WP_002768891.1">
    <property type="nucleotide sequence ID" value="NZ_JH597773.1"/>
</dbReference>
<dbReference type="PANTHER" id="PTHR43881:SF1">
    <property type="entry name" value="GAMMA-GLUTAMYLTRANSPEPTIDASE (AFU_ORTHOLOGUE AFUA_4G13580)"/>
    <property type="match status" value="1"/>
</dbReference>
<dbReference type="EMBL" id="JH597773">
    <property type="protein sequence ID" value="EHQ04818.1"/>
    <property type="molecule type" value="Genomic_DNA"/>
</dbReference>
<dbReference type="InterPro" id="IPR043138">
    <property type="entry name" value="GGT_lsub"/>
</dbReference>
<dbReference type="Gene3D" id="1.10.246.130">
    <property type="match status" value="1"/>
</dbReference>
<dbReference type="GO" id="GO:0016740">
    <property type="term" value="F:transferase activity"/>
    <property type="evidence" value="ECO:0007669"/>
    <property type="project" value="UniProtKB-KW"/>
</dbReference>
<dbReference type="AlphaFoldDB" id="H2CHJ5"/>
<dbReference type="Gene3D" id="3.60.20.40">
    <property type="match status" value="1"/>
</dbReference>
<dbReference type="InterPro" id="IPR052896">
    <property type="entry name" value="GGT-like_enzyme"/>
</dbReference>
<evidence type="ECO:0000313" key="1">
    <source>
        <dbReference type="EMBL" id="EHQ04818.1"/>
    </source>
</evidence>
<sequence length="622" mass="67548">MKRIIKWSGIGLLAFILTLLAVYAMLPKGPRDPMPYTFTTKTEKPLLNVKEFAVVAGTPWASQAGYDILAKGGTACDAAVATLLTLNVTHGEAASFPGVAPMLYYNAKTAEVKSYIAAGKAPAAATIERFKERGFETVPEMDLWSQLIPASPDVIISLLEECGTMSFAELSRPAIVVAREGFPAHPIIVRNLDFSLVERIGFSILMPENSRIFIRGEWWRPVHLHDRMVFTDLANTLEELAQAESEALKKGASRKEALQALRDYFYKGPIAEKITAYHKKEGGLITYDDLARYSGGWEKPVVGHIGDYTLYATGTWSQGIMESLVLQTLDGIDLKGMGHNSPAYIHTVTQAIDLAMADRDTYVGDAAFIDVPLERLLSKEYAATRRAAMTDRAFAELPAAGQVKALSISQRLAGLSPAQSLLAMTDFSAGQDTSQLVIVDAKGNAVVMTPSDFPQTPMIPGTGLNLGNRMDQFRLDPTHVSALMPGKRPRITPHAVIVFKDGRFHMAFSTPGGDMQAQALVQVFLNMHVFGMDLAQAIAAPRFYSIAWPSSFAPHESSPAHIRLEADLYATAAAGLRDLGYTPEEDPLWDKDFGAVGAIMVAADGKLIAGADPREETTALGR</sequence>
<dbReference type="STRING" id="183.GCA_002009735_01836"/>
<keyword evidence="1" id="KW-0808">Transferase</keyword>
<dbReference type="Pfam" id="PF01019">
    <property type="entry name" value="G_glu_transpept"/>
    <property type="match status" value="1"/>
</dbReference>
<dbReference type="HOGENOM" id="CLU_014813_3_2_12"/>